<accession>F8MPA6</accession>
<organism evidence="1 2">
    <name type="scientific">Neurospora tetrasperma (strain FGSC 2508 / ATCC MYA-4615 / P0657)</name>
    <dbReference type="NCBI Taxonomy" id="510951"/>
    <lineage>
        <taxon>Eukaryota</taxon>
        <taxon>Fungi</taxon>
        <taxon>Dikarya</taxon>
        <taxon>Ascomycota</taxon>
        <taxon>Pezizomycotina</taxon>
        <taxon>Sordariomycetes</taxon>
        <taxon>Sordariomycetidae</taxon>
        <taxon>Sordariales</taxon>
        <taxon>Sordariaceae</taxon>
        <taxon>Neurospora</taxon>
    </lineage>
</organism>
<dbReference type="Proteomes" id="UP000008065">
    <property type="component" value="Unassembled WGS sequence"/>
</dbReference>
<name>F8MPA6_NEUT8</name>
<dbReference type="VEuPathDB" id="FungiDB:NEUTE1DRAFT_138445"/>
<gene>
    <name evidence="1" type="ORF">NEUTE1DRAFT_138445</name>
</gene>
<evidence type="ECO:0000313" key="2">
    <source>
        <dbReference type="Proteomes" id="UP000008065"/>
    </source>
</evidence>
<dbReference type="RefSeq" id="XP_009851885.1">
    <property type="nucleotide sequence ID" value="XM_009853583.1"/>
</dbReference>
<reference evidence="2" key="1">
    <citation type="journal article" date="2011" name="Genetics">
        <title>Massive changes in genome architecture accompany the transition to self-fertility in the filamentous fungus Neurospora tetrasperma.</title>
        <authorList>
            <person name="Ellison C.E."/>
            <person name="Stajich J.E."/>
            <person name="Jacobson D.J."/>
            <person name="Natvig D.O."/>
            <person name="Lapidus A."/>
            <person name="Foster B."/>
            <person name="Aerts A."/>
            <person name="Riley R."/>
            <person name="Lindquist E.A."/>
            <person name="Grigoriev I.V."/>
            <person name="Taylor J.W."/>
        </authorList>
    </citation>
    <scope>NUCLEOTIDE SEQUENCE [LARGE SCALE GENOMIC DNA]</scope>
    <source>
        <strain evidence="2">FGSC 2508 / P0657</strain>
    </source>
</reference>
<dbReference type="KEGG" id="nte:NEUTE1DRAFT138445"/>
<proteinExistence type="predicted"/>
<dbReference type="GeneID" id="20826055"/>
<dbReference type="EMBL" id="GL891305">
    <property type="protein sequence ID" value="EGO56271.1"/>
    <property type="molecule type" value="Genomic_DNA"/>
</dbReference>
<dbReference type="HOGENOM" id="CLU_1555700_0_0_1"/>
<keyword evidence="2" id="KW-1185">Reference proteome</keyword>
<protein>
    <submittedName>
        <fullName evidence="1">Uncharacterized protein</fullName>
    </submittedName>
</protein>
<evidence type="ECO:0000313" key="1">
    <source>
        <dbReference type="EMBL" id="EGO56271.1"/>
    </source>
</evidence>
<dbReference type="AlphaFoldDB" id="F8MPA6"/>
<sequence length="172" mass="19425">MPSGFRALKNLSGLFTNPSTASDGEFPASLTIPTDQHLKQETQLLEDLSSPSLSLNRSIILSHSDQRQRSIVRQVCSLVLEPTPRRGFYWLSAHHIHPSGSTIVSQYVHDVIVDLEIDFFESFDNFEFEVDSPRYHVRFVKPKAYQSAGSSKKTSDSKPGPIIYLFGECFYL</sequence>